<dbReference type="EMBL" id="JAWLKB010000083">
    <property type="protein sequence ID" value="MDV6271780.1"/>
    <property type="molecule type" value="Genomic_DNA"/>
</dbReference>
<name>A0ABU4C5I8_RHOGO</name>
<protein>
    <submittedName>
        <fullName evidence="1">Uncharacterized protein</fullName>
    </submittedName>
</protein>
<organism evidence="1 2">
    <name type="scientific">Rhodococcus globerulus</name>
    <dbReference type="NCBI Taxonomy" id="33008"/>
    <lineage>
        <taxon>Bacteria</taxon>
        <taxon>Bacillati</taxon>
        <taxon>Actinomycetota</taxon>
        <taxon>Actinomycetes</taxon>
        <taxon>Mycobacteriales</taxon>
        <taxon>Nocardiaceae</taxon>
        <taxon>Rhodococcus</taxon>
    </lineage>
</organism>
<proteinExistence type="predicted"/>
<evidence type="ECO:0000313" key="2">
    <source>
        <dbReference type="Proteomes" id="UP001185927"/>
    </source>
</evidence>
<keyword evidence="2" id="KW-1185">Reference proteome</keyword>
<gene>
    <name evidence="1" type="ORF">R3Q16_34915</name>
</gene>
<dbReference type="Proteomes" id="UP001185927">
    <property type="component" value="Unassembled WGS sequence"/>
</dbReference>
<sequence>SDDYARTAVDLPRLHARVQMIMSGFLPFDFDAEAVAGSPLMGAERESMSAMQRILVERHGDVLSPLYAEGLAPQTLELLHSRMVVGG</sequence>
<accession>A0ABU4C5I8</accession>
<dbReference type="RefSeq" id="WP_394855680.1">
    <property type="nucleotide sequence ID" value="NZ_JAWLKB010000083.1"/>
</dbReference>
<feature type="non-terminal residue" evidence="1">
    <location>
        <position position="1"/>
    </location>
</feature>
<reference evidence="1 2" key="1">
    <citation type="submission" date="2023-10" db="EMBL/GenBank/DDBJ databases">
        <title>Development of a sustainable strategy for remediation of hydrocarbon-contaminated territories based on the waste exchange concept.</title>
        <authorList>
            <person name="Krivoruchko A."/>
        </authorList>
    </citation>
    <scope>NUCLEOTIDE SEQUENCE [LARGE SCALE GENOMIC DNA]</scope>
    <source>
        <strain evidence="1 2">IEGM 1203</strain>
    </source>
</reference>
<evidence type="ECO:0000313" key="1">
    <source>
        <dbReference type="EMBL" id="MDV6271780.1"/>
    </source>
</evidence>
<comment type="caution">
    <text evidence="1">The sequence shown here is derived from an EMBL/GenBank/DDBJ whole genome shotgun (WGS) entry which is preliminary data.</text>
</comment>